<dbReference type="GO" id="GO:0004494">
    <property type="term" value="F:methylmalonyl-CoA mutase activity"/>
    <property type="evidence" value="ECO:0007669"/>
    <property type="project" value="UniProtKB-EC"/>
</dbReference>
<dbReference type="GO" id="GO:0005737">
    <property type="term" value="C:cytoplasm"/>
    <property type="evidence" value="ECO:0007669"/>
    <property type="project" value="TreeGrafter"/>
</dbReference>
<evidence type="ECO:0000259" key="3">
    <source>
        <dbReference type="Pfam" id="PF01642"/>
    </source>
</evidence>
<dbReference type="InterPro" id="IPR006099">
    <property type="entry name" value="MeMalonylCoA_mutase_a/b_cat"/>
</dbReference>
<evidence type="ECO:0000313" key="4">
    <source>
        <dbReference type="EMBL" id="MBF4768042.1"/>
    </source>
</evidence>
<dbReference type="Gene3D" id="3.20.20.240">
    <property type="entry name" value="Methylmalonyl-CoA mutase"/>
    <property type="match status" value="1"/>
</dbReference>
<evidence type="ECO:0000256" key="1">
    <source>
        <dbReference type="ARBA" id="ARBA00011870"/>
    </source>
</evidence>
<evidence type="ECO:0000313" key="5">
    <source>
        <dbReference type="Proteomes" id="UP000660668"/>
    </source>
</evidence>
<dbReference type="Gene3D" id="3.40.50.280">
    <property type="entry name" value="Cobalamin-binding domain"/>
    <property type="match status" value="1"/>
</dbReference>
<organism evidence="4 5">
    <name type="scientific">Nocardioides agariphilus</name>
    <dbReference type="NCBI Taxonomy" id="433664"/>
    <lineage>
        <taxon>Bacteria</taxon>
        <taxon>Bacillati</taxon>
        <taxon>Actinomycetota</taxon>
        <taxon>Actinomycetes</taxon>
        <taxon>Propionibacteriales</taxon>
        <taxon>Nocardioidaceae</taxon>
        <taxon>Nocardioides</taxon>
    </lineage>
</organism>
<dbReference type="AlphaFoldDB" id="A0A930YIC6"/>
<name>A0A930YIC6_9ACTN</name>
<dbReference type="Proteomes" id="UP000660668">
    <property type="component" value="Unassembled WGS sequence"/>
</dbReference>
<protein>
    <submittedName>
        <fullName evidence="4">Methylmalonyl-CoA mutase</fullName>
    </submittedName>
</protein>
<dbReference type="Pfam" id="PF01642">
    <property type="entry name" value="MM_CoA_mutase"/>
    <property type="match status" value="1"/>
</dbReference>
<feature type="compositionally biased region" description="Low complexity" evidence="2">
    <location>
        <begin position="11"/>
        <end position="38"/>
    </location>
</feature>
<dbReference type="SUPFAM" id="SSF51703">
    <property type="entry name" value="Cobalamin (vitamin B12)-dependent enzymes"/>
    <property type="match status" value="1"/>
</dbReference>
<feature type="domain" description="Methylmalonyl-CoA mutase alpha/beta chain catalytic" evidence="3">
    <location>
        <begin position="212"/>
        <end position="415"/>
    </location>
</feature>
<dbReference type="InterPro" id="IPR016176">
    <property type="entry name" value="Cbl-dep_enz_cat"/>
</dbReference>
<gene>
    <name evidence="4" type="ORF">ISU10_09710</name>
</gene>
<dbReference type="PANTHER" id="PTHR48101">
    <property type="entry name" value="METHYLMALONYL-COA MUTASE, MITOCHONDRIAL-RELATED"/>
    <property type="match status" value="1"/>
</dbReference>
<dbReference type="RefSeq" id="WP_194696199.1">
    <property type="nucleotide sequence ID" value="NZ_JADKPO010000011.1"/>
</dbReference>
<keyword evidence="5" id="KW-1185">Reference proteome</keyword>
<comment type="caution">
    <text evidence="4">The sequence shown here is derived from an EMBL/GenBank/DDBJ whole genome shotgun (WGS) entry which is preliminary data.</text>
</comment>
<dbReference type="GO" id="GO:0019678">
    <property type="term" value="P:propionate metabolic process, methylmalonyl pathway"/>
    <property type="evidence" value="ECO:0007669"/>
    <property type="project" value="TreeGrafter"/>
</dbReference>
<feature type="region of interest" description="Disordered" evidence="2">
    <location>
        <begin position="1"/>
        <end position="38"/>
    </location>
</feature>
<dbReference type="PANTHER" id="PTHR48101:SF4">
    <property type="entry name" value="METHYLMALONYL-COA MUTASE, MITOCHONDRIAL"/>
    <property type="match status" value="1"/>
</dbReference>
<dbReference type="GO" id="GO:0031419">
    <property type="term" value="F:cobalamin binding"/>
    <property type="evidence" value="ECO:0007669"/>
    <property type="project" value="UniProtKB-KW"/>
</dbReference>
<sequence length="571" mass="59429">MSPGSGRSDPVEGGLPEPAELEPVAGSLALDLDGPDGAAATRADWEKAAAAVLRKSRRIGEGDPDDVVWARLSRTTLDGVQIGPLGIPGEVDDLAGPARPTSPGGHDIRIELLGADERRLNTEALADLEGGATSLWLHADRATGLHAVLDGVLLDLAPVVLDPVGEPVVVAQRFLDRLGDTTPAEGTNLGAPATAADEELVAVAHLALDAGVRAVVVDGSAIHDGGASDGQELGWSMAAAVRVLRVLESAGVEPERAAGLIEFRYAATDEQFPTIAKMRAARVLWSRVLQACGTAPVEQRQHAVTSRPMMSRYDPWVNMLRSTVAAFSATVGGADAVTVQPFDRPLGRPDAFGRRIARNQMHLLLSESHVGAVADPAGGAWAVERLTHDLAAAGWRQLQALEGGACIDDAIATTVSARDRQVALRTRPITGLTEFPNLAETLPEREGGPDAVRRHGAPFEALRDDPAKASVFLATLGPVAAHTARATFATNLLAAGGIGVESGTYDGQRVVCLAGAEAAYDGSGEQTAAALREAGAQRVIVAGKPRDWADDSCAMGVDALAFLTRTREALA</sequence>
<accession>A0A930YIC6</accession>
<evidence type="ECO:0000256" key="2">
    <source>
        <dbReference type="SAM" id="MobiDB-lite"/>
    </source>
</evidence>
<reference evidence="4" key="1">
    <citation type="submission" date="2020-11" db="EMBL/GenBank/DDBJ databases">
        <title>Nocardioides cynanchi sp. nov., isolated from soil of rhizosphere of Cynanchum wilfordii.</title>
        <authorList>
            <person name="Lee J.-S."/>
            <person name="Suh M.K."/>
            <person name="Kim J.-S."/>
        </authorList>
    </citation>
    <scope>NUCLEOTIDE SEQUENCE</scope>
    <source>
        <strain evidence="4">KCTC 19276</strain>
    </source>
</reference>
<dbReference type="EMBL" id="JADKPO010000011">
    <property type="protein sequence ID" value="MBF4768042.1"/>
    <property type="molecule type" value="Genomic_DNA"/>
</dbReference>
<proteinExistence type="predicted"/>
<comment type="subunit">
    <text evidence="1">Heterodimer of an alpha and a beta chain.</text>
</comment>